<sequence>MKENHHLGSEDIVVQSEPMDTDMDAHTQYTDLKQAAETYRESGMSPDAERLVSGIKAIEEEVPSQAGELTAQESREETPPLSSSPSESSVSSCSDNELPTPITSSLEDDIQKLHDNLLSSTFQSTSSFLFSESSNLRSSLSSSSSPITTTTTTTMPSYSSSTLPMPSIIQSKESVYAAVPISHELYIIPKSSRGFQWNGDLFLKPYQRRSLGVDHMFSSTNHHYQQQYRDGGNSSGGIAHTNGQQHNQRHHNQDSSVIVHEIRLDDNETAGILPSWP</sequence>
<feature type="compositionally biased region" description="Low complexity" evidence="1">
    <location>
        <begin position="79"/>
        <end position="94"/>
    </location>
</feature>
<dbReference type="OrthoDB" id="2406991at2759"/>
<dbReference type="EMBL" id="MCFF01000034">
    <property type="protein sequence ID" value="ORZ09313.1"/>
    <property type="molecule type" value="Genomic_DNA"/>
</dbReference>
<evidence type="ECO:0000313" key="3">
    <source>
        <dbReference type="Proteomes" id="UP000193648"/>
    </source>
</evidence>
<evidence type="ECO:0000313" key="2">
    <source>
        <dbReference type="EMBL" id="ORZ09313.1"/>
    </source>
</evidence>
<keyword evidence="3" id="KW-1185">Reference proteome</keyword>
<comment type="caution">
    <text evidence="2">The sequence shown here is derived from an EMBL/GenBank/DDBJ whole genome shotgun (WGS) entry which is preliminary data.</text>
</comment>
<accession>A0A1Y2GFC3</accession>
<dbReference type="AlphaFoldDB" id="A0A1Y2GFC3"/>
<dbReference type="GeneID" id="33566897"/>
<dbReference type="Proteomes" id="UP000193648">
    <property type="component" value="Unassembled WGS sequence"/>
</dbReference>
<feature type="region of interest" description="Disordered" evidence="1">
    <location>
        <begin position="1"/>
        <end position="26"/>
    </location>
</feature>
<proteinExistence type="predicted"/>
<reference evidence="2 3" key="1">
    <citation type="submission" date="2016-07" db="EMBL/GenBank/DDBJ databases">
        <title>Pervasive Adenine N6-methylation of Active Genes in Fungi.</title>
        <authorList>
            <consortium name="DOE Joint Genome Institute"/>
            <person name="Mondo S.J."/>
            <person name="Dannebaum R.O."/>
            <person name="Kuo R.C."/>
            <person name="Labutti K."/>
            <person name="Haridas S."/>
            <person name="Kuo A."/>
            <person name="Salamov A."/>
            <person name="Ahrendt S.R."/>
            <person name="Lipzen A."/>
            <person name="Sullivan W."/>
            <person name="Andreopoulos W.B."/>
            <person name="Clum A."/>
            <person name="Lindquist E."/>
            <person name="Daum C."/>
            <person name="Ramamoorthy G.K."/>
            <person name="Gryganskyi A."/>
            <person name="Culley D."/>
            <person name="Magnuson J.K."/>
            <person name="James T.Y."/>
            <person name="O'Malley M.A."/>
            <person name="Stajich J.E."/>
            <person name="Spatafora J.W."/>
            <person name="Visel A."/>
            <person name="Grigoriev I.V."/>
        </authorList>
    </citation>
    <scope>NUCLEOTIDE SEQUENCE [LARGE SCALE GENOMIC DNA]</scope>
    <source>
        <strain evidence="2 3">NRRL 3116</strain>
    </source>
</reference>
<feature type="region of interest" description="Disordered" evidence="1">
    <location>
        <begin position="225"/>
        <end position="253"/>
    </location>
</feature>
<feature type="region of interest" description="Disordered" evidence="1">
    <location>
        <begin position="136"/>
        <end position="162"/>
    </location>
</feature>
<gene>
    <name evidence="2" type="ORF">BCR41DRAFT_358473</name>
</gene>
<dbReference type="InParanoid" id="A0A1Y2GFC3"/>
<evidence type="ECO:0000256" key="1">
    <source>
        <dbReference type="SAM" id="MobiDB-lite"/>
    </source>
</evidence>
<feature type="region of interest" description="Disordered" evidence="1">
    <location>
        <begin position="53"/>
        <end position="103"/>
    </location>
</feature>
<dbReference type="RefSeq" id="XP_021878766.1">
    <property type="nucleotide sequence ID" value="XM_022025053.1"/>
</dbReference>
<name>A0A1Y2GFC3_9FUNG</name>
<protein>
    <submittedName>
        <fullName evidence="2">Uncharacterized protein</fullName>
    </submittedName>
</protein>
<organism evidence="2 3">
    <name type="scientific">Lobosporangium transversale</name>
    <dbReference type="NCBI Taxonomy" id="64571"/>
    <lineage>
        <taxon>Eukaryota</taxon>
        <taxon>Fungi</taxon>
        <taxon>Fungi incertae sedis</taxon>
        <taxon>Mucoromycota</taxon>
        <taxon>Mortierellomycotina</taxon>
        <taxon>Mortierellomycetes</taxon>
        <taxon>Mortierellales</taxon>
        <taxon>Mortierellaceae</taxon>
        <taxon>Lobosporangium</taxon>
    </lineage>
</organism>